<dbReference type="EMBL" id="KE524999">
    <property type="protein sequence ID" value="KFB39718.1"/>
    <property type="molecule type" value="Genomic_DNA"/>
</dbReference>
<dbReference type="Proteomes" id="UP000030765">
    <property type="component" value="Unassembled WGS sequence"/>
</dbReference>
<keyword evidence="3" id="KW-1185">Reference proteome</keyword>
<dbReference type="EMBL" id="ATLV01014966">
    <property type="status" value="NOT_ANNOTATED_CDS"/>
    <property type="molecule type" value="Genomic_DNA"/>
</dbReference>
<protein>
    <submittedName>
        <fullName evidence="1 2">Atp binding protein</fullName>
    </submittedName>
</protein>
<sequence length="156" mass="17624">MAPFTGHSGTIPVRFQILFDQINFYVEPEQNPEPEKRKQRTTTSARAGCRCVPALSIMAFRDIYEPERRTVGECDPGSNHSLAPLSPILPLPRTESTRFPGSFQGFQVALRTYGRTDGRAATVWKFKAATLDHQQSYPFSEQLPRLGNSRRLTKQP</sequence>
<name>A0A084VP24_ANOSI</name>
<reference evidence="1 3" key="1">
    <citation type="journal article" date="2014" name="BMC Genomics">
        <title>Genome sequence of Anopheles sinensis provides insight into genetics basis of mosquito competence for malaria parasites.</title>
        <authorList>
            <person name="Zhou D."/>
            <person name="Zhang D."/>
            <person name="Ding G."/>
            <person name="Shi L."/>
            <person name="Hou Q."/>
            <person name="Ye Y."/>
            <person name="Xu Y."/>
            <person name="Zhou H."/>
            <person name="Xiong C."/>
            <person name="Li S."/>
            <person name="Yu J."/>
            <person name="Hong S."/>
            <person name="Yu X."/>
            <person name="Zou P."/>
            <person name="Chen C."/>
            <person name="Chang X."/>
            <person name="Wang W."/>
            <person name="Lv Y."/>
            <person name="Sun Y."/>
            <person name="Ma L."/>
            <person name="Shen B."/>
            <person name="Zhu C."/>
        </authorList>
    </citation>
    <scope>NUCLEOTIDE SEQUENCE [LARGE SCALE GENOMIC DNA]</scope>
</reference>
<evidence type="ECO:0000313" key="2">
    <source>
        <dbReference type="EnsemblMetazoa" id="ASIC007409-PA"/>
    </source>
</evidence>
<reference evidence="2" key="2">
    <citation type="submission" date="2020-05" db="UniProtKB">
        <authorList>
            <consortium name="EnsemblMetazoa"/>
        </authorList>
    </citation>
    <scope>IDENTIFICATION</scope>
</reference>
<gene>
    <name evidence="1" type="ORF">ZHAS_00007409</name>
</gene>
<evidence type="ECO:0000313" key="1">
    <source>
        <dbReference type="EMBL" id="KFB39718.1"/>
    </source>
</evidence>
<organism evidence="1">
    <name type="scientific">Anopheles sinensis</name>
    <name type="common">Mosquito</name>
    <dbReference type="NCBI Taxonomy" id="74873"/>
    <lineage>
        <taxon>Eukaryota</taxon>
        <taxon>Metazoa</taxon>
        <taxon>Ecdysozoa</taxon>
        <taxon>Arthropoda</taxon>
        <taxon>Hexapoda</taxon>
        <taxon>Insecta</taxon>
        <taxon>Pterygota</taxon>
        <taxon>Neoptera</taxon>
        <taxon>Endopterygota</taxon>
        <taxon>Diptera</taxon>
        <taxon>Nematocera</taxon>
        <taxon>Culicoidea</taxon>
        <taxon>Culicidae</taxon>
        <taxon>Anophelinae</taxon>
        <taxon>Anopheles</taxon>
    </lineage>
</organism>
<accession>A0A084VP24</accession>
<dbReference type="AlphaFoldDB" id="A0A084VP24"/>
<dbReference type="EnsemblMetazoa" id="ASIC007409-RA">
    <property type="protein sequence ID" value="ASIC007409-PA"/>
    <property type="gene ID" value="ASIC007409"/>
</dbReference>
<dbReference type="VEuPathDB" id="VectorBase:ASIC007409"/>
<proteinExistence type="predicted"/>
<evidence type="ECO:0000313" key="3">
    <source>
        <dbReference type="Proteomes" id="UP000030765"/>
    </source>
</evidence>